<accession>A0A0C3FAC1</accession>
<keyword evidence="2" id="KW-1185">Reference proteome</keyword>
<dbReference type="InParanoid" id="A0A0C3FAC1"/>
<proteinExistence type="predicted"/>
<gene>
    <name evidence="1" type="ORF">PILCRDRAFT_632605</name>
</gene>
<evidence type="ECO:0000313" key="1">
    <source>
        <dbReference type="EMBL" id="KIM76859.1"/>
    </source>
</evidence>
<dbReference type="Proteomes" id="UP000054166">
    <property type="component" value="Unassembled WGS sequence"/>
</dbReference>
<organism evidence="1 2">
    <name type="scientific">Piloderma croceum (strain F 1598)</name>
    <dbReference type="NCBI Taxonomy" id="765440"/>
    <lineage>
        <taxon>Eukaryota</taxon>
        <taxon>Fungi</taxon>
        <taxon>Dikarya</taxon>
        <taxon>Basidiomycota</taxon>
        <taxon>Agaricomycotina</taxon>
        <taxon>Agaricomycetes</taxon>
        <taxon>Agaricomycetidae</taxon>
        <taxon>Atheliales</taxon>
        <taxon>Atheliaceae</taxon>
        <taxon>Piloderma</taxon>
    </lineage>
</organism>
<sequence>MNLLAVNFSPPFSVLLFGNTFSTSRPTIWLLSLMELHCPIRYRMTIEHQSFALPFSDTQKRTEPNPVDNVGWE</sequence>
<reference evidence="1 2" key="1">
    <citation type="submission" date="2014-04" db="EMBL/GenBank/DDBJ databases">
        <authorList>
            <consortium name="DOE Joint Genome Institute"/>
            <person name="Kuo A."/>
            <person name="Tarkka M."/>
            <person name="Buscot F."/>
            <person name="Kohler A."/>
            <person name="Nagy L.G."/>
            <person name="Floudas D."/>
            <person name="Copeland A."/>
            <person name="Barry K.W."/>
            <person name="Cichocki N."/>
            <person name="Veneault-Fourrey C."/>
            <person name="LaButti K."/>
            <person name="Lindquist E.A."/>
            <person name="Lipzen A."/>
            <person name="Lundell T."/>
            <person name="Morin E."/>
            <person name="Murat C."/>
            <person name="Sun H."/>
            <person name="Tunlid A."/>
            <person name="Henrissat B."/>
            <person name="Grigoriev I.V."/>
            <person name="Hibbett D.S."/>
            <person name="Martin F."/>
            <person name="Nordberg H.P."/>
            <person name="Cantor M.N."/>
            <person name="Hua S.X."/>
        </authorList>
    </citation>
    <scope>NUCLEOTIDE SEQUENCE [LARGE SCALE GENOMIC DNA]</scope>
    <source>
        <strain evidence="1 2">F 1598</strain>
    </source>
</reference>
<name>A0A0C3FAC1_PILCF</name>
<evidence type="ECO:0000313" key="2">
    <source>
        <dbReference type="Proteomes" id="UP000054166"/>
    </source>
</evidence>
<dbReference type="AlphaFoldDB" id="A0A0C3FAC1"/>
<reference evidence="2" key="2">
    <citation type="submission" date="2015-01" db="EMBL/GenBank/DDBJ databases">
        <title>Evolutionary Origins and Diversification of the Mycorrhizal Mutualists.</title>
        <authorList>
            <consortium name="DOE Joint Genome Institute"/>
            <consortium name="Mycorrhizal Genomics Consortium"/>
            <person name="Kohler A."/>
            <person name="Kuo A."/>
            <person name="Nagy L.G."/>
            <person name="Floudas D."/>
            <person name="Copeland A."/>
            <person name="Barry K.W."/>
            <person name="Cichocki N."/>
            <person name="Veneault-Fourrey C."/>
            <person name="LaButti K."/>
            <person name="Lindquist E.A."/>
            <person name="Lipzen A."/>
            <person name="Lundell T."/>
            <person name="Morin E."/>
            <person name="Murat C."/>
            <person name="Riley R."/>
            <person name="Ohm R."/>
            <person name="Sun H."/>
            <person name="Tunlid A."/>
            <person name="Henrissat B."/>
            <person name="Grigoriev I.V."/>
            <person name="Hibbett D.S."/>
            <person name="Martin F."/>
        </authorList>
    </citation>
    <scope>NUCLEOTIDE SEQUENCE [LARGE SCALE GENOMIC DNA]</scope>
    <source>
        <strain evidence="2">F 1598</strain>
    </source>
</reference>
<dbReference type="HOGENOM" id="CLU_2705728_0_0_1"/>
<protein>
    <submittedName>
        <fullName evidence="1">Uncharacterized protein</fullName>
    </submittedName>
</protein>
<dbReference type="EMBL" id="KN833030">
    <property type="protein sequence ID" value="KIM76859.1"/>
    <property type="molecule type" value="Genomic_DNA"/>
</dbReference>